<accession>A0A6G1SJV2</accession>
<evidence type="ECO:0000256" key="3">
    <source>
        <dbReference type="ARBA" id="ARBA00022448"/>
    </source>
</evidence>
<keyword evidence="8 10" id="KW-0472">Membrane</keyword>
<dbReference type="GO" id="GO:0016887">
    <property type="term" value="F:ATP hydrolysis activity"/>
    <property type="evidence" value="ECO:0007669"/>
    <property type="project" value="InterPro"/>
</dbReference>
<evidence type="ECO:0000313" key="12">
    <source>
        <dbReference type="EMBL" id="MDE46807.1"/>
    </source>
</evidence>
<evidence type="ECO:0000256" key="2">
    <source>
        <dbReference type="ARBA" id="ARBA00005814"/>
    </source>
</evidence>
<evidence type="ECO:0000313" key="13">
    <source>
        <dbReference type="EMBL" id="MDE50765.1"/>
    </source>
</evidence>
<dbReference type="Pfam" id="PF19055">
    <property type="entry name" value="ABC2_membrane_7"/>
    <property type="match status" value="1"/>
</dbReference>
<evidence type="ECO:0000259" key="11">
    <source>
        <dbReference type="PROSITE" id="PS50893"/>
    </source>
</evidence>
<feature type="transmembrane region" description="Helical" evidence="10">
    <location>
        <begin position="965"/>
        <end position="989"/>
    </location>
</feature>
<comment type="similarity">
    <text evidence="2">Belongs to the ABC transporter superfamily. ABCG family. Eye pigment precursor importer (TC 3.A.1.204) subfamily.</text>
</comment>
<feature type="region of interest" description="Disordered" evidence="9">
    <location>
        <begin position="721"/>
        <end position="792"/>
    </location>
</feature>
<dbReference type="InterPro" id="IPR050352">
    <property type="entry name" value="ABCG_transporters"/>
</dbReference>
<dbReference type="GO" id="GO:0005886">
    <property type="term" value="C:plasma membrane"/>
    <property type="evidence" value="ECO:0007669"/>
    <property type="project" value="TreeGrafter"/>
</dbReference>
<dbReference type="InterPro" id="IPR027417">
    <property type="entry name" value="P-loop_NTPase"/>
</dbReference>
<dbReference type="AlphaFoldDB" id="A0A6G1SJV2"/>
<dbReference type="SUPFAM" id="SSF52540">
    <property type="entry name" value="P-loop containing nucleoside triphosphate hydrolases"/>
    <property type="match status" value="1"/>
</dbReference>
<dbReference type="Pfam" id="PF00005">
    <property type="entry name" value="ABC_tran"/>
    <property type="match status" value="1"/>
</dbReference>
<feature type="region of interest" description="Disordered" evidence="9">
    <location>
        <begin position="16"/>
        <end position="41"/>
    </location>
</feature>
<feature type="transmembrane region" description="Helical" evidence="10">
    <location>
        <begin position="821"/>
        <end position="841"/>
    </location>
</feature>
<feature type="transmembrane region" description="Helical" evidence="10">
    <location>
        <begin position="928"/>
        <end position="953"/>
    </location>
</feature>
<feature type="transmembrane region" description="Helical" evidence="10">
    <location>
        <begin position="995"/>
        <end position="1014"/>
    </location>
</feature>
<keyword evidence="4 10" id="KW-0812">Transmembrane</keyword>
<name>A0A6G1SJV2_9ACAR</name>
<dbReference type="Pfam" id="PF01061">
    <property type="entry name" value="ABC2_membrane"/>
    <property type="match status" value="1"/>
</dbReference>
<feature type="compositionally biased region" description="Acidic residues" evidence="9">
    <location>
        <begin position="442"/>
        <end position="459"/>
    </location>
</feature>
<sequence>MSAVLEDELSIDSKTDKKIQITPDKSNYNQETVSSTHSKTSTSKAHFRIDWRQLTYYKKERRSLASHFSLCNKLTNKQSQLQQQQQQPHIYWEDDELDNEETASLGDSSGRSYLEGGRLSRVGATESTSASTSVAGPAKRRPILNSLDGCFRSGELSAILGPSGAGKSTFLSALFGDKQESSYGQTKVTWFPPQAADHNQNNNTATTTATQANAEPLNTKRSIRIAILPQQDHLLNHLTVYETLMFASKIKNPHKANCKSFHRLNVKRVAKTLKLTECLQTRCGRLSGGQYKRVSIGQELLSEPDVIILDEPTSGLDAMTCLTTVRTLKSIALKHPISIILTIHQPDIDVFNLFDKVYVIAQGGLAIYEGPPSGVVPTLAQVNLFMPSDNYNPARFIVENAFVAGPELSEAADSISCVMDSHPHQLDEDGELVKQAEHNEESLDESNESDSEDDDDDDDGNGRHESKTATSFLRQSLSSITGALSGQTLKYSSNDLSKSPNGTNTATAAATATTLILGKGNDKRFRDSGRQPLLNIGIQTADGKLITSDQLTTSSRQQSRAATLTMENELRKQTLERLRNLRRLNALQKERYYNGTGTLTDGSLTFSDVLSQQTSLSINEHNHRHHHHHHQLAGSTSSTTGRPLSLDSRTLGPVSPGASSPSSSSSSSTTSSSSSWTEARDDLELAHPVASDRASVQSQDHHKLAGTTAINISGKSVAAAAKTTGANSGSGSQTTGGESVHDMRQHHNHHHLVAMAGSGDERYSATTTATRPDRRAPKLRRQFDKRLSAKRVHSKQGDHPMWYHTFLLTHRTWLSIVRDPVFFGIQFAMHTTIPILLALIFGSQQEEGCPRVGNFDLVAFAYADDRSDFLQGTMRSIRKSIGNIGVVFFEMFVLSFAINCITALVFPLDMYVLLKEHRNGWYSLKSYFFGRTLADLPVPIVLHSMAMIILCYMTGQPLSWWRFSAVIGIVILASLVAQSVGLTIGALLMRSSQSAVLAAAGIVAPFFALSGFIVRIHTLPWIAQWAAQGSYLYHLLNGFIIMRYGFGRCPCSEEDFELDESHKIPGNIKTMASMWVGTYSNEFESSQPMMNQLQQHHRQHNKTNIDPNIDIIDKLMGAFKMANSFGHKVDNCDDVLPYAMLDFNLHDSDIWHCVLSLVFMLLVSRLITFSAIYYKIRSVS</sequence>
<feature type="compositionally biased region" description="Basic and acidic residues" evidence="9">
    <location>
        <begin position="771"/>
        <end position="787"/>
    </location>
</feature>
<feature type="transmembrane region" description="Helical" evidence="10">
    <location>
        <begin position="1150"/>
        <end position="1174"/>
    </location>
</feature>
<organism evidence="13">
    <name type="scientific">Aceria tosichella</name>
    <name type="common">wheat curl mite</name>
    <dbReference type="NCBI Taxonomy" id="561515"/>
    <lineage>
        <taxon>Eukaryota</taxon>
        <taxon>Metazoa</taxon>
        <taxon>Ecdysozoa</taxon>
        <taxon>Arthropoda</taxon>
        <taxon>Chelicerata</taxon>
        <taxon>Arachnida</taxon>
        <taxon>Acari</taxon>
        <taxon>Acariformes</taxon>
        <taxon>Trombidiformes</taxon>
        <taxon>Prostigmata</taxon>
        <taxon>Eupodina</taxon>
        <taxon>Eriophyoidea</taxon>
        <taxon>Eriophyidae</taxon>
        <taxon>Eriophyinae</taxon>
        <taxon>Aceriini</taxon>
        <taxon>Aceria</taxon>
    </lineage>
</organism>
<gene>
    <name evidence="13" type="primary">Abcg1_2</name>
    <name evidence="12" type="synonym">Abcg1_1</name>
    <name evidence="12" type="ORF">g.15177</name>
    <name evidence="13" type="ORF">g.15179</name>
</gene>
<evidence type="ECO:0000256" key="4">
    <source>
        <dbReference type="ARBA" id="ARBA00022692"/>
    </source>
</evidence>
<evidence type="ECO:0000256" key="10">
    <source>
        <dbReference type="SAM" id="Phobius"/>
    </source>
</evidence>
<feature type="compositionally biased region" description="Low complexity" evidence="9">
    <location>
        <begin position="32"/>
        <end position="41"/>
    </location>
</feature>
<reference evidence="13" key="1">
    <citation type="submission" date="2018-10" db="EMBL/GenBank/DDBJ databases">
        <title>Transcriptome assembly of Aceria tosichella (Wheat curl mite) Type 2.</title>
        <authorList>
            <person name="Scully E.D."/>
            <person name="Geib S.M."/>
            <person name="Palmer N.A."/>
            <person name="Gupta A.K."/>
            <person name="Sarath G."/>
            <person name="Tatineni S."/>
        </authorList>
    </citation>
    <scope>NUCLEOTIDE SEQUENCE</scope>
    <source>
        <strain evidence="13">LincolnNE</strain>
    </source>
</reference>
<feature type="domain" description="ABC transporter" evidence="11">
    <location>
        <begin position="125"/>
        <end position="387"/>
    </location>
</feature>
<evidence type="ECO:0000256" key="6">
    <source>
        <dbReference type="ARBA" id="ARBA00022840"/>
    </source>
</evidence>
<feature type="transmembrane region" description="Helical" evidence="10">
    <location>
        <begin position="884"/>
        <end position="908"/>
    </location>
</feature>
<feature type="compositionally biased region" description="Polar residues" evidence="9">
    <location>
        <begin position="633"/>
        <end position="642"/>
    </location>
</feature>
<feature type="compositionally biased region" description="Low complexity" evidence="9">
    <location>
        <begin position="659"/>
        <end position="675"/>
    </location>
</feature>
<dbReference type="EMBL" id="GGYP01002036">
    <property type="protein sequence ID" value="MDE46807.1"/>
    <property type="molecule type" value="Transcribed_RNA"/>
</dbReference>
<dbReference type="InterPro" id="IPR003593">
    <property type="entry name" value="AAA+_ATPase"/>
</dbReference>
<evidence type="ECO:0000256" key="5">
    <source>
        <dbReference type="ARBA" id="ARBA00022741"/>
    </source>
</evidence>
<evidence type="ECO:0000256" key="1">
    <source>
        <dbReference type="ARBA" id="ARBA00004141"/>
    </source>
</evidence>
<evidence type="ECO:0000256" key="9">
    <source>
        <dbReference type="SAM" id="MobiDB-lite"/>
    </source>
</evidence>
<dbReference type="InterPro" id="IPR003439">
    <property type="entry name" value="ABC_transporter-like_ATP-bd"/>
</dbReference>
<feature type="region of interest" description="Disordered" evidence="9">
    <location>
        <begin position="437"/>
        <end position="472"/>
    </location>
</feature>
<feature type="compositionally biased region" description="Low complexity" evidence="9">
    <location>
        <begin position="723"/>
        <end position="738"/>
    </location>
</feature>
<feature type="compositionally biased region" description="Basic residues" evidence="9">
    <location>
        <begin position="622"/>
        <end position="631"/>
    </location>
</feature>
<dbReference type="GO" id="GO:0140359">
    <property type="term" value="F:ABC-type transporter activity"/>
    <property type="evidence" value="ECO:0007669"/>
    <property type="project" value="InterPro"/>
</dbReference>
<dbReference type="PANTHER" id="PTHR48041:SF78">
    <property type="entry name" value="ABC TRANSPORTER EXPRESSED IN TRACHEA, ISOFORM A"/>
    <property type="match status" value="1"/>
</dbReference>
<comment type="subcellular location">
    <subcellularLocation>
        <location evidence="1">Membrane</location>
        <topology evidence="1">Multi-pass membrane protein</topology>
    </subcellularLocation>
</comment>
<dbReference type="InterPro" id="IPR013525">
    <property type="entry name" value="ABC2_TM"/>
</dbReference>
<feature type="region of interest" description="Disordered" evidence="9">
    <location>
        <begin position="619"/>
        <end position="680"/>
    </location>
</feature>
<protein>
    <submittedName>
        <fullName evidence="13">ATP-binding cassette sub-family G member 1</fullName>
    </submittedName>
</protein>
<keyword evidence="7 10" id="KW-1133">Transmembrane helix</keyword>
<evidence type="ECO:0000256" key="7">
    <source>
        <dbReference type="ARBA" id="ARBA00022989"/>
    </source>
</evidence>
<keyword evidence="6 13" id="KW-0067">ATP-binding</keyword>
<proteinExistence type="inferred from homology"/>
<dbReference type="Gene3D" id="3.40.50.300">
    <property type="entry name" value="P-loop containing nucleotide triphosphate hydrolases"/>
    <property type="match status" value="1"/>
</dbReference>
<dbReference type="PROSITE" id="PS50893">
    <property type="entry name" value="ABC_TRANSPORTER_2"/>
    <property type="match status" value="1"/>
</dbReference>
<dbReference type="PANTHER" id="PTHR48041">
    <property type="entry name" value="ABC TRANSPORTER G FAMILY MEMBER 28"/>
    <property type="match status" value="1"/>
</dbReference>
<dbReference type="EMBL" id="GGYP01005994">
    <property type="protein sequence ID" value="MDE50765.1"/>
    <property type="molecule type" value="Transcribed_RNA"/>
</dbReference>
<dbReference type="SMART" id="SM00382">
    <property type="entry name" value="AAA"/>
    <property type="match status" value="1"/>
</dbReference>
<keyword evidence="3" id="KW-0813">Transport</keyword>
<evidence type="ECO:0000256" key="8">
    <source>
        <dbReference type="ARBA" id="ARBA00023136"/>
    </source>
</evidence>
<dbReference type="InterPro" id="IPR043926">
    <property type="entry name" value="ABCG_dom"/>
</dbReference>
<dbReference type="GO" id="GO:0005524">
    <property type="term" value="F:ATP binding"/>
    <property type="evidence" value="ECO:0007669"/>
    <property type="project" value="UniProtKB-KW"/>
</dbReference>
<keyword evidence="5" id="KW-0547">Nucleotide-binding</keyword>